<dbReference type="Proteomes" id="UP000190648">
    <property type="component" value="Unassembled WGS sequence"/>
</dbReference>
<evidence type="ECO:0000313" key="2">
    <source>
        <dbReference type="Proteomes" id="UP000190648"/>
    </source>
</evidence>
<sequence length="97" mass="10689">MTVERHPFRDPAKLQSAEVNSKHALLGVAQWEQMEPWGTDGPRAGNFQELFVGDGIPSFTSKACPKGTVKIFSLSVFLIPIKIPLNCHRVSVARLTS</sequence>
<keyword evidence="2" id="KW-1185">Reference proteome</keyword>
<proteinExistence type="predicted"/>
<evidence type="ECO:0000313" key="1">
    <source>
        <dbReference type="EMBL" id="OPJ81616.1"/>
    </source>
</evidence>
<gene>
    <name evidence="1" type="ORF">AV530_010023</name>
</gene>
<reference evidence="1 2" key="1">
    <citation type="submission" date="2016-02" db="EMBL/GenBank/DDBJ databases">
        <title>Band-tailed pigeon sequencing and assembly.</title>
        <authorList>
            <person name="Soares A.E."/>
            <person name="Novak B.J."/>
            <person name="Rice E.S."/>
            <person name="O'Connell B."/>
            <person name="Chang D."/>
            <person name="Weber S."/>
            <person name="Shapiro B."/>
        </authorList>
    </citation>
    <scope>NUCLEOTIDE SEQUENCE [LARGE SCALE GENOMIC DNA]</scope>
    <source>
        <strain evidence="1">BTP2013</strain>
        <tissue evidence="1">Blood</tissue>
    </source>
</reference>
<dbReference type="AlphaFoldDB" id="A0A1V4KAX4"/>
<name>A0A1V4KAX4_PATFA</name>
<comment type="caution">
    <text evidence="1">The sequence shown here is derived from an EMBL/GenBank/DDBJ whole genome shotgun (WGS) entry which is preliminary data.</text>
</comment>
<accession>A0A1V4KAX4</accession>
<dbReference type="EMBL" id="LSYS01003973">
    <property type="protein sequence ID" value="OPJ81616.1"/>
    <property type="molecule type" value="Genomic_DNA"/>
</dbReference>
<organism evidence="1 2">
    <name type="scientific">Patagioenas fasciata monilis</name>
    <dbReference type="NCBI Taxonomy" id="372326"/>
    <lineage>
        <taxon>Eukaryota</taxon>
        <taxon>Metazoa</taxon>
        <taxon>Chordata</taxon>
        <taxon>Craniata</taxon>
        <taxon>Vertebrata</taxon>
        <taxon>Euteleostomi</taxon>
        <taxon>Archelosauria</taxon>
        <taxon>Archosauria</taxon>
        <taxon>Dinosauria</taxon>
        <taxon>Saurischia</taxon>
        <taxon>Theropoda</taxon>
        <taxon>Coelurosauria</taxon>
        <taxon>Aves</taxon>
        <taxon>Neognathae</taxon>
        <taxon>Neoaves</taxon>
        <taxon>Columbimorphae</taxon>
        <taxon>Columbiformes</taxon>
        <taxon>Columbidae</taxon>
        <taxon>Patagioenas</taxon>
    </lineage>
</organism>
<protein>
    <submittedName>
        <fullName evidence="1">Uncharacterized protein</fullName>
    </submittedName>
</protein>